<accession>A2IAB7</accession>
<evidence type="ECO:0000313" key="2">
    <source>
        <dbReference type="EMBL" id="ABM55437.1"/>
    </source>
</evidence>
<keyword evidence="1" id="KW-0732">Signal</keyword>
<sequence length="100" mass="11382">MKCIFLFVLICLTVQFSYSWKVSEKCLKKGDNTDKTIDIADSAAEIENLCELSQREVQRENKCNEYCKTSCDANHGVCGSTDFGPDQEPQHCYCYAESDF</sequence>
<name>A2IAB7_XENCH</name>
<dbReference type="EMBL" id="EF179431">
    <property type="protein sequence ID" value="ABM55437.1"/>
    <property type="molecule type" value="mRNA"/>
</dbReference>
<dbReference type="AlphaFoldDB" id="A2IAB7"/>
<evidence type="ECO:0000256" key="1">
    <source>
        <dbReference type="SAM" id="SignalP"/>
    </source>
</evidence>
<feature type="chain" id="PRO_5002644327" evidence="1">
    <location>
        <begin position="20"/>
        <end position="100"/>
    </location>
</feature>
<proteinExistence type="evidence at transcript level"/>
<feature type="signal peptide" evidence="1">
    <location>
        <begin position="1"/>
        <end position="19"/>
    </location>
</feature>
<organism evidence="2">
    <name type="scientific">Xenopsylla cheopis</name>
    <name type="common">Oriental rat flea</name>
    <name type="synonym">Pulex cheopis</name>
    <dbReference type="NCBI Taxonomy" id="163159"/>
    <lineage>
        <taxon>Eukaryota</taxon>
        <taxon>Metazoa</taxon>
        <taxon>Ecdysozoa</taxon>
        <taxon>Arthropoda</taxon>
        <taxon>Hexapoda</taxon>
        <taxon>Insecta</taxon>
        <taxon>Pterygota</taxon>
        <taxon>Neoptera</taxon>
        <taxon>Endopterygota</taxon>
        <taxon>Siphonaptera</taxon>
        <taxon>Pulicidae</taxon>
        <taxon>Xenopsyllinae</taxon>
        <taxon>Xenopsylla</taxon>
    </lineage>
</organism>
<reference evidence="2" key="1">
    <citation type="journal article" date="2007" name="BMC Genomics">
        <title>An insight into the sialome of the oriental rat flea, Xenopsylla cheopis (Rots).</title>
        <authorList>
            <person name="Andersen J.F."/>
            <person name="Hinnebusch B.J."/>
            <person name="Lucas D.A."/>
            <person name="Conrads T.P."/>
            <person name="Veenstra T.D."/>
            <person name="Pham V.M."/>
            <person name="Ribeiro J.M."/>
        </authorList>
    </citation>
    <scope>NUCLEOTIDE SEQUENCE</scope>
    <source>
        <tissue evidence="2">Salivary gland</tissue>
    </source>
</reference>
<protein>
    <submittedName>
        <fullName evidence="2">CF salivary antigen 1-like protein</fullName>
    </submittedName>
</protein>